<name>A0ABQ4EF80_9ACTN</name>
<sequence length="344" mass="37643">MTGWLIYRGDGRPHDGILRLPAPPNWRTFDGGPPLPTPSGNESGTDRRLGSAGGAIAANSTAVQMVNAALYLRRPLLVTGKPGVGKSALAFQVAHELQLGPVLTWPISSRSNLREGLYEYDPIGRLRDENLRQLMTTGRSNERDTDDVSIGRYLTLGPLGTALLPFDRPRVLLIDEIDKSDVDLPNDLLNVLEDGQYLIPELRRLAGQSERIVVQTSDPHGRAPVINGLVRCRAFPFIVLTSNDEREFPPAFLRRCIRLTLAEPTAEQLAAMVAAHLGANVADRAQHMIDEFTSRRNGTGTFATDQLLSAIYLRYSSADSNTDIAVLRTVVDHILADLNDPGPT</sequence>
<feature type="region of interest" description="Disordered" evidence="1">
    <location>
        <begin position="23"/>
        <end position="52"/>
    </location>
</feature>
<dbReference type="SUPFAM" id="SSF52540">
    <property type="entry name" value="P-loop containing nucleoside triphosphate hydrolases"/>
    <property type="match status" value="1"/>
</dbReference>
<dbReference type="InterPro" id="IPR003593">
    <property type="entry name" value="AAA+_ATPase"/>
</dbReference>
<dbReference type="RefSeq" id="WP_203871575.1">
    <property type="nucleotide sequence ID" value="NZ_BONW01000058.1"/>
</dbReference>
<protein>
    <submittedName>
        <fullName evidence="3">ATPase AAA</fullName>
    </submittedName>
</protein>
<keyword evidence="4" id="KW-1185">Reference proteome</keyword>
<gene>
    <name evidence="3" type="ORF">Pen02_82400</name>
</gene>
<reference evidence="3 4" key="1">
    <citation type="submission" date="2021-01" db="EMBL/GenBank/DDBJ databases">
        <title>Whole genome shotgun sequence of Plantactinospora endophytica NBRC 110450.</title>
        <authorList>
            <person name="Komaki H."/>
            <person name="Tamura T."/>
        </authorList>
    </citation>
    <scope>NUCLEOTIDE SEQUENCE [LARGE SCALE GENOMIC DNA]</scope>
    <source>
        <strain evidence="3 4">NBRC 110450</strain>
    </source>
</reference>
<dbReference type="InterPro" id="IPR011704">
    <property type="entry name" value="ATPase_dyneun-rel_AAA"/>
</dbReference>
<evidence type="ECO:0000256" key="1">
    <source>
        <dbReference type="SAM" id="MobiDB-lite"/>
    </source>
</evidence>
<comment type="caution">
    <text evidence="3">The sequence shown here is derived from an EMBL/GenBank/DDBJ whole genome shotgun (WGS) entry which is preliminary data.</text>
</comment>
<feature type="domain" description="AAA+ ATPase" evidence="2">
    <location>
        <begin position="72"/>
        <end position="267"/>
    </location>
</feature>
<accession>A0ABQ4EF80</accession>
<dbReference type="InterPro" id="IPR027417">
    <property type="entry name" value="P-loop_NTPase"/>
</dbReference>
<organism evidence="3 4">
    <name type="scientific">Plantactinospora endophytica</name>
    <dbReference type="NCBI Taxonomy" id="673535"/>
    <lineage>
        <taxon>Bacteria</taxon>
        <taxon>Bacillati</taxon>
        <taxon>Actinomycetota</taxon>
        <taxon>Actinomycetes</taxon>
        <taxon>Micromonosporales</taxon>
        <taxon>Micromonosporaceae</taxon>
        <taxon>Plantactinospora</taxon>
    </lineage>
</organism>
<evidence type="ECO:0000259" key="2">
    <source>
        <dbReference type="SMART" id="SM00382"/>
    </source>
</evidence>
<dbReference type="Gene3D" id="3.40.50.300">
    <property type="entry name" value="P-loop containing nucleotide triphosphate hydrolases"/>
    <property type="match status" value="1"/>
</dbReference>
<dbReference type="Proteomes" id="UP000646749">
    <property type="component" value="Unassembled WGS sequence"/>
</dbReference>
<dbReference type="EMBL" id="BONW01000058">
    <property type="protein sequence ID" value="GIG93304.1"/>
    <property type="molecule type" value="Genomic_DNA"/>
</dbReference>
<dbReference type="Pfam" id="PF07728">
    <property type="entry name" value="AAA_5"/>
    <property type="match status" value="1"/>
</dbReference>
<evidence type="ECO:0000313" key="4">
    <source>
        <dbReference type="Proteomes" id="UP000646749"/>
    </source>
</evidence>
<evidence type="ECO:0000313" key="3">
    <source>
        <dbReference type="EMBL" id="GIG93304.1"/>
    </source>
</evidence>
<dbReference type="CDD" id="cd00009">
    <property type="entry name" value="AAA"/>
    <property type="match status" value="1"/>
</dbReference>
<proteinExistence type="predicted"/>
<dbReference type="SMART" id="SM00382">
    <property type="entry name" value="AAA"/>
    <property type="match status" value="1"/>
</dbReference>